<dbReference type="OrthoDB" id="5298944at2"/>
<comment type="caution">
    <text evidence="5">The sequence shown here is derived from an EMBL/GenBank/DDBJ whole genome shotgun (WGS) entry which is preliminary data.</text>
</comment>
<comment type="similarity">
    <text evidence="1">Belongs to the type-I restriction system S methylase family.</text>
</comment>
<feature type="domain" description="Type I restriction modification DNA specificity" evidence="4">
    <location>
        <begin position="5"/>
        <end position="163"/>
    </location>
</feature>
<dbReference type="AlphaFoldDB" id="A0A4Q9GY24"/>
<dbReference type="InterPro" id="IPR052021">
    <property type="entry name" value="Type-I_RS_S_subunit"/>
</dbReference>
<dbReference type="EMBL" id="SIXI01000003">
    <property type="protein sequence ID" value="TBO31121.1"/>
    <property type="molecule type" value="Genomic_DNA"/>
</dbReference>
<evidence type="ECO:0000256" key="2">
    <source>
        <dbReference type="ARBA" id="ARBA00022747"/>
    </source>
</evidence>
<dbReference type="CDD" id="cd17522">
    <property type="entry name" value="RMtype1_S_MjaORF1531P-TRD1-CR1_like"/>
    <property type="match status" value="1"/>
</dbReference>
<evidence type="ECO:0000256" key="3">
    <source>
        <dbReference type="ARBA" id="ARBA00023125"/>
    </source>
</evidence>
<protein>
    <recommendedName>
        <fullName evidence="4">Type I restriction modification DNA specificity domain-containing protein</fullName>
    </recommendedName>
</protein>
<dbReference type="PANTHER" id="PTHR30408:SF12">
    <property type="entry name" value="TYPE I RESTRICTION ENZYME MJAVIII SPECIFICITY SUBUNIT"/>
    <property type="match status" value="1"/>
</dbReference>
<name>A0A4Q9GY24_9BURK</name>
<feature type="domain" description="Type I restriction modification DNA specificity" evidence="4">
    <location>
        <begin position="191"/>
        <end position="348"/>
    </location>
</feature>
<dbReference type="Pfam" id="PF01420">
    <property type="entry name" value="Methylase_S"/>
    <property type="match status" value="2"/>
</dbReference>
<accession>A0A4Q9GY24</accession>
<keyword evidence="3" id="KW-0238">DNA-binding</keyword>
<dbReference type="Proteomes" id="UP000292120">
    <property type="component" value="Unassembled WGS sequence"/>
</dbReference>
<gene>
    <name evidence="5" type="ORF">EYS42_07670</name>
</gene>
<evidence type="ECO:0000259" key="4">
    <source>
        <dbReference type="Pfam" id="PF01420"/>
    </source>
</evidence>
<dbReference type="GO" id="GO:0009307">
    <property type="term" value="P:DNA restriction-modification system"/>
    <property type="evidence" value="ECO:0007669"/>
    <property type="project" value="UniProtKB-KW"/>
</dbReference>
<dbReference type="InterPro" id="IPR000055">
    <property type="entry name" value="Restrct_endonuc_typeI_TRD"/>
</dbReference>
<dbReference type="CDD" id="cd17293">
    <property type="entry name" value="RMtype1_S_Ppo21ORF8840P_TRD1-CR1_like"/>
    <property type="match status" value="1"/>
</dbReference>
<keyword evidence="2" id="KW-0680">Restriction system</keyword>
<sequence length="422" mass="46892">MTWLSAPIRSVAQVVTGNTPPKSDEANYGNDVPWVKPPELGSTEPIVATSEMLSVQGAERARVLPKDAVLVSCIGSIGRVGIAGVPLATNQQINAVVCGPALLPRFAMYWFMHSADALSAAANNAVVPILNKGNFEKMPIPIWPLGEQSRVVELLDDADRLRRLRREAEAKALRILPTLFERTFGKPFQDEHWPVLPLGELLSTMRNGTTADQNTSCKGYPVTRIETISAGVINPRRVRYVDMTYEEAARWLLQKGDILFSHINSETHIGKTAIYQGSPEHLVHGMNLLLLRPDATRIDPTYLFALLNTPEVRTFYRSRCKRAVNQASLNQKDISSLPVPLPPLQEQQDFGALSRQVETILGRESIAAEKLDELFELMLKQAFSGQLTARWREAHIQESLTEMAQQAHALNLPLPKEQEVLS</sequence>
<keyword evidence="6" id="KW-1185">Reference proteome</keyword>
<evidence type="ECO:0000313" key="5">
    <source>
        <dbReference type="EMBL" id="TBO31121.1"/>
    </source>
</evidence>
<dbReference type="RefSeq" id="WP_130967490.1">
    <property type="nucleotide sequence ID" value="NZ_SIXI01000003.1"/>
</dbReference>
<dbReference type="PANTHER" id="PTHR30408">
    <property type="entry name" value="TYPE-1 RESTRICTION ENZYME ECOKI SPECIFICITY PROTEIN"/>
    <property type="match status" value="1"/>
</dbReference>
<dbReference type="SUPFAM" id="SSF116734">
    <property type="entry name" value="DNA methylase specificity domain"/>
    <property type="match status" value="2"/>
</dbReference>
<reference evidence="5 6" key="1">
    <citation type="submission" date="2019-02" db="EMBL/GenBank/DDBJ databases">
        <title>Aquabacterium sp. strain KMB7.</title>
        <authorList>
            <person name="Chen W.-M."/>
        </authorList>
    </citation>
    <scope>NUCLEOTIDE SEQUENCE [LARGE SCALE GENOMIC DNA]</scope>
    <source>
        <strain evidence="5 6">KMB7</strain>
    </source>
</reference>
<dbReference type="InterPro" id="IPR044946">
    <property type="entry name" value="Restrct_endonuc_typeI_TRD_sf"/>
</dbReference>
<dbReference type="GO" id="GO:0003677">
    <property type="term" value="F:DNA binding"/>
    <property type="evidence" value="ECO:0007669"/>
    <property type="project" value="UniProtKB-KW"/>
</dbReference>
<proteinExistence type="inferred from homology"/>
<dbReference type="Gene3D" id="3.90.220.20">
    <property type="entry name" value="DNA methylase specificity domains"/>
    <property type="match status" value="2"/>
</dbReference>
<evidence type="ECO:0000256" key="1">
    <source>
        <dbReference type="ARBA" id="ARBA00010923"/>
    </source>
</evidence>
<evidence type="ECO:0000313" key="6">
    <source>
        <dbReference type="Proteomes" id="UP000292120"/>
    </source>
</evidence>
<organism evidence="5 6">
    <name type="scientific">Aquabacterium lacunae</name>
    <dbReference type="NCBI Taxonomy" id="2528630"/>
    <lineage>
        <taxon>Bacteria</taxon>
        <taxon>Pseudomonadati</taxon>
        <taxon>Pseudomonadota</taxon>
        <taxon>Betaproteobacteria</taxon>
        <taxon>Burkholderiales</taxon>
        <taxon>Aquabacterium</taxon>
    </lineage>
</organism>